<evidence type="ECO:0008006" key="3">
    <source>
        <dbReference type="Google" id="ProtNLM"/>
    </source>
</evidence>
<keyword evidence="2" id="KW-1185">Reference proteome</keyword>
<reference evidence="1 2" key="1">
    <citation type="journal article" date="2003" name="J. Bacteriol.">
        <title>Comparative analyses of the complete genome sequences of Pierce's disease and citrus variegated chlorosis strains of Xylella fastidiosa.</title>
        <authorList>
            <person name="Van Sluys M.A."/>
            <person name="de Oliveira M.C."/>
            <person name="Monteiro-Vitorello C.B."/>
            <person name="Miyaki C.Y."/>
            <person name="Furlan L.R."/>
            <person name="Camargo L.E."/>
            <person name="da Silva A.C."/>
            <person name="Moon D.H."/>
            <person name="Takita M.A."/>
            <person name="Lemos E.G."/>
            <person name="Machado M.A."/>
            <person name="Ferro M.I."/>
            <person name="da Silva F.R."/>
            <person name="Goldman M.H."/>
            <person name="Goldman G.H."/>
            <person name="Lemos M.V."/>
            <person name="El-Dorry H."/>
            <person name="Tsai S.M."/>
            <person name="Carrer H."/>
            <person name="Carraro D.M."/>
            <person name="de Oliveira R.C."/>
            <person name="Nunes L.R."/>
            <person name="Siqueira W.J."/>
            <person name="Coutinho L.L."/>
            <person name="Kimura E.T."/>
            <person name="Ferro E.S."/>
            <person name="Harakava R."/>
            <person name="Kuramae E.E."/>
            <person name="Marino C.L."/>
            <person name="Giglioti E."/>
            <person name="Abreu I.L."/>
            <person name="Alves L.M."/>
            <person name="do Amaral A.M."/>
            <person name="Baia G.S."/>
            <person name="Blanco S.R."/>
            <person name="Brito M.S."/>
            <person name="Cannavan F.S."/>
            <person name="Celestino A.V."/>
            <person name="da Cunha A.F."/>
            <person name="Fenille R.C."/>
            <person name="Ferro J.A."/>
            <person name="Formighieri E.F."/>
            <person name="Kishi L.T."/>
            <person name="Leoni S.G."/>
            <person name="Oliveira A.R."/>
            <person name="Rosa V.E.Jr."/>
            <person name="Sassaki F.T."/>
            <person name="Sena J.A."/>
            <person name="de Souza A.A."/>
            <person name="Truffi D."/>
            <person name="Tsukumo F."/>
            <person name="Yanai G.M."/>
            <person name="Zaros L.G."/>
            <person name="Civerolo E.L."/>
            <person name="Simpson A.J."/>
            <person name="Almeida N.F.Jr."/>
            <person name="Setubal J.C."/>
            <person name="Kitajima J.P."/>
        </authorList>
    </citation>
    <scope>NUCLEOTIDE SEQUENCE [LARGE SCALE GENOMIC DNA]</scope>
    <source>
        <strain evidence="2">Temecula1 / ATCC 700964</strain>
    </source>
</reference>
<dbReference type="NCBIfam" id="TIGR03034">
    <property type="entry name" value="YPO3983 family protein"/>
    <property type="match status" value="1"/>
</dbReference>
<dbReference type="Proteomes" id="UP000002516">
    <property type="component" value="Chromosome"/>
</dbReference>
<dbReference type="InterPro" id="IPR017483">
    <property type="entry name" value="CHP03034"/>
</dbReference>
<organism evidence="1 2">
    <name type="scientific">Xylella fastidiosa (strain Temecula1 / ATCC 700964)</name>
    <dbReference type="NCBI Taxonomy" id="183190"/>
    <lineage>
        <taxon>Bacteria</taxon>
        <taxon>Pseudomonadati</taxon>
        <taxon>Pseudomonadota</taxon>
        <taxon>Gammaproteobacteria</taxon>
        <taxon>Lysobacterales</taxon>
        <taxon>Lysobacteraceae</taxon>
        <taxon>Xylella</taxon>
    </lineage>
</organism>
<name>Q87F14_XYLFT</name>
<accession>Q87F14</accession>
<evidence type="ECO:0000313" key="1">
    <source>
        <dbReference type="EMBL" id="AAO28023.1"/>
    </source>
</evidence>
<dbReference type="KEGG" id="xft:PD_0124"/>
<evidence type="ECO:0000313" key="2">
    <source>
        <dbReference type="Proteomes" id="UP000002516"/>
    </source>
</evidence>
<sequence>MILEITGYLHRIRDTIIRVLFGFYMTTASLDFPFFAFRSELPMNDYSASDMKCGDLTKEKLIHDYGLSFISFCVDPFNNEEGFIIRKNKVISDEETIVILFDEFRFWAGVLSFCRYSSLMQSLISNFQDNKGTPFSDPLLDKAFKDLILNKRSKNGSVARIKSVFDSYIDWERGIFPSENKEYLIEALNSAVYPQFTRVKDIFNGLGLAVHNINSMNIKIDSLHIYNDHYSASVQYQGQDHFGLDDGDIIDIRFRYFNIFRIWFVLQRWNKYAFKPFMTNMQANIEISGGRPVNK</sequence>
<proteinExistence type="predicted"/>
<protein>
    <recommendedName>
        <fullName evidence="3">DUF3289 family protein</fullName>
    </recommendedName>
</protein>
<gene>
    <name evidence="1" type="ordered locus">PD_0124</name>
</gene>
<dbReference type="Pfam" id="PF11692">
    <property type="entry name" value="DUF3289"/>
    <property type="match status" value="1"/>
</dbReference>
<dbReference type="EMBL" id="AE009442">
    <property type="protein sequence ID" value="AAO28023.1"/>
    <property type="molecule type" value="Genomic_DNA"/>
</dbReference>
<dbReference type="AlphaFoldDB" id="Q87F14"/>
<dbReference type="HOGENOM" id="CLU_055611_0_1_6"/>